<reference evidence="1 2" key="1">
    <citation type="journal article" date="2016" name="Nat. Commun.">
        <title>Thousands of microbial genomes shed light on interconnected biogeochemical processes in an aquifer system.</title>
        <authorList>
            <person name="Anantharaman K."/>
            <person name="Brown C.T."/>
            <person name="Hug L.A."/>
            <person name="Sharon I."/>
            <person name="Castelle C.J."/>
            <person name="Probst A.J."/>
            <person name="Thomas B.C."/>
            <person name="Singh A."/>
            <person name="Wilkins M.J."/>
            <person name="Karaoz U."/>
            <person name="Brodie E.L."/>
            <person name="Williams K.H."/>
            <person name="Hubbard S.S."/>
            <person name="Banfield J.F."/>
        </authorList>
    </citation>
    <scope>NUCLEOTIDE SEQUENCE [LARGE SCALE GENOMIC DNA]</scope>
</reference>
<organism evidence="1 2">
    <name type="scientific">Candidatus Spechtbacteria bacterium RIFCSPHIGHO2_01_FULL_43_30</name>
    <dbReference type="NCBI Taxonomy" id="1802158"/>
    <lineage>
        <taxon>Bacteria</taxon>
        <taxon>Candidatus Spechtiibacteriota</taxon>
    </lineage>
</organism>
<gene>
    <name evidence="1" type="ORF">A2827_01160</name>
</gene>
<dbReference type="InterPro" id="IPR052703">
    <property type="entry name" value="Aromatic_CoA_ox/epox"/>
</dbReference>
<protein>
    <recommendedName>
        <fullName evidence="3">Phenylacetic acid catabolic</fullName>
    </recommendedName>
</protein>
<dbReference type="Pfam" id="PF05138">
    <property type="entry name" value="PaaA_PaaC"/>
    <property type="match status" value="1"/>
</dbReference>
<comment type="caution">
    <text evidence="1">The sequence shown here is derived from an EMBL/GenBank/DDBJ whole genome shotgun (WGS) entry which is preliminary data.</text>
</comment>
<dbReference type="PANTHER" id="PTHR30458">
    <property type="entry name" value="PHENYLACETIC ACID DEGRADATION PROTEIN PAA"/>
    <property type="match status" value="1"/>
</dbReference>
<dbReference type="SUPFAM" id="SSF47240">
    <property type="entry name" value="Ferritin-like"/>
    <property type="match status" value="1"/>
</dbReference>
<evidence type="ECO:0000313" key="1">
    <source>
        <dbReference type="EMBL" id="OGZ57582.1"/>
    </source>
</evidence>
<dbReference type="EMBL" id="MHOD01000027">
    <property type="protein sequence ID" value="OGZ57582.1"/>
    <property type="molecule type" value="Genomic_DNA"/>
</dbReference>
<sequence length="300" mass="35442">MPNEWMRGYLTFNPETFKWAEYDSMMRVIEGGGKLTKIEQMTREYYENLAYLMVSQMDSEYVGAYGYMPITYVAPRFDPEELRHVPQIVHDEFVHGTRIKDCLELVGFNADKWIEDHQGFYNFRLESGVILETRPMRDFRVSIFYYPIVCEGDSITTWANFSIFQFLQDRGAGEQLKDAINSSFEPWSRENQKIMREENRHILHGDRWMAKLYKQNPELIQGLFDMWWPRSMVTFGHPASERNNLWRKLGLKRRTNEEVLRDFLDGPNGIHAANENVGLKITPTDLVVASWKSGYYERQA</sequence>
<dbReference type="PANTHER" id="PTHR30458:SF0">
    <property type="entry name" value="1,2-PHENYLACETYL-COA EPOXIDASE, SUBUNIT C"/>
    <property type="match status" value="1"/>
</dbReference>
<dbReference type="Proteomes" id="UP000177932">
    <property type="component" value="Unassembled WGS sequence"/>
</dbReference>
<dbReference type="InterPro" id="IPR007814">
    <property type="entry name" value="PaaA_PaaC"/>
</dbReference>
<dbReference type="GO" id="GO:0005829">
    <property type="term" value="C:cytosol"/>
    <property type="evidence" value="ECO:0007669"/>
    <property type="project" value="TreeGrafter"/>
</dbReference>
<evidence type="ECO:0008006" key="3">
    <source>
        <dbReference type="Google" id="ProtNLM"/>
    </source>
</evidence>
<accession>A0A1G2H510</accession>
<proteinExistence type="predicted"/>
<dbReference type="STRING" id="1802158.A2827_01160"/>
<dbReference type="InterPro" id="IPR012347">
    <property type="entry name" value="Ferritin-like"/>
</dbReference>
<name>A0A1G2H510_9BACT</name>
<dbReference type="AlphaFoldDB" id="A0A1G2H510"/>
<evidence type="ECO:0000313" key="2">
    <source>
        <dbReference type="Proteomes" id="UP000177932"/>
    </source>
</evidence>
<dbReference type="InterPro" id="IPR009078">
    <property type="entry name" value="Ferritin-like_SF"/>
</dbReference>
<dbReference type="GO" id="GO:0010124">
    <property type="term" value="P:phenylacetate catabolic process"/>
    <property type="evidence" value="ECO:0007669"/>
    <property type="project" value="InterPro"/>
</dbReference>
<dbReference type="Gene3D" id="1.20.1260.10">
    <property type="match status" value="1"/>
</dbReference>